<sequence>MAQRRPVFVLLAAMIGLLTLAHGWWYSVERQARKLGDREFSVQAWAQASQALLNFIAFS</sequence>
<name>A0A1S2NF97_9BURK</name>
<accession>A0A1S2NF97</accession>
<organism evidence="1 2">
    <name type="scientific">Massilia timonae</name>
    <dbReference type="NCBI Taxonomy" id="47229"/>
    <lineage>
        <taxon>Bacteria</taxon>
        <taxon>Pseudomonadati</taxon>
        <taxon>Pseudomonadota</taxon>
        <taxon>Betaproteobacteria</taxon>
        <taxon>Burkholderiales</taxon>
        <taxon>Oxalobacteraceae</taxon>
        <taxon>Telluria group</taxon>
        <taxon>Massilia</taxon>
    </lineage>
</organism>
<gene>
    <name evidence="1" type="ORF">LO55_3836</name>
</gene>
<comment type="caution">
    <text evidence="1">The sequence shown here is derived from an EMBL/GenBank/DDBJ whole genome shotgun (WGS) entry which is preliminary data.</text>
</comment>
<proteinExistence type="predicted"/>
<dbReference type="EMBL" id="JRYB01000001">
    <property type="protein sequence ID" value="OIJ43364.1"/>
    <property type="molecule type" value="Genomic_DNA"/>
</dbReference>
<dbReference type="Proteomes" id="UP000180246">
    <property type="component" value="Unassembled WGS sequence"/>
</dbReference>
<dbReference type="AlphaFoldDB" id="A0A1S2NF97"/>
<evidence type="ECO:0000313" key="1">
    <source>
        <dbReference type="EMBL" id="OIJ43364.1"/>
    </source>
</evidence>
<protein>
    <submittedName>
        <fullName evidence="1">Uncharacterized protein</fullName>
    </submittedName>
</protein>
<reference evidence="1 2" key="1">
    <citation type="submission" date="2014-10" db="EMBL/GenBank/DDBJ databases">
        <authorList>
            <person name="Seo M.-J."/>
            <person name="Seok Y.J."/>
            <person name="Cha I.-T."/>
        </authorList>
    </citation>
    <scope>NUCLEOTIDE SEQUENCE [LARGE SCALE GENOMIC DNA]</scope>
    <source>
        <strain evidence="1 2">NEU</strain>
    </source>
</reference>
<evidence type="ECO:0000313" key="2">
    <source>
        <dbReference type="Proteomes" id="UP000180246"/>
    </source>
</evidence>